<dbReference type="Gene3D" id="3.40.50.2000">
    <property type="entry name" value="Glycogen Phosphorylase B"/>
    <property type="match status" value="3"/>
</dbReference>
<feature type="compositionally biased region" description="Pro residues" evidence="1">
    <location>
        <begin position="11"/>
        <end position="21"/>
    </location>
</feature>
<protein>
    <submittedName>
        <fullName evidence="3">Glycosyltransferase</fullName>
    </submittedName>
</protein>
<sequence length="955" mass="105452">MKTTDQIDPCAHPPVAGPWPSPLKARLKNDEVVVGWVLADEPLPTVLLETLDRLAPLPLRLVVWTGSPAAQGTVEALPEISVPPPQRLSEGLRGDEPLGPARCPLESVTVEVLAPGAESGWLRLAQLEALCLPASQLATYRPWLAEAAIPALIRLPAGTEDWQGGGLAVADATPEALAGLLLLLATDPPTRRRALDAQRSWLPEPALRTWRVEGVFDSSYSLAIVNRHLALALEDSCGPGEQVALLTYEQGDDPQPNLAAVEDPARIHALWVRAKDPRAPAVALRNAWPPRVRDMRGWRRLLANYAWEETGFPETYVQDFNRVLDLITVVSTQTRRFLQDAGVEVPIAVVGNGIDHLSALVPEPLPRPLPQGFRFLHVSSCFPRKGADLLLKAYGQAFRDFHEVVLIIKTFSNPHNEILEQLARHRAADSHYPAVEVILDDWTPGQIAALYDACQVLVAPSRGEGFGLPIAEAMLRERPVIASRWGGHLDYCDEETAWLIDQRPAYARTHLTVPDSLWCEPDSDHLARLMRELYLASPEQLRPRLTRARERVLPLTWARVAQRTRRALAQIETQPGPLPLVRVGWLSTWGSRCGIAAYAYHLSRAFEPELLVLAPANERLEQADTANVQRLWSLGALEPKQILQAAQRERLDALVIQYHWSFFAPATLAALCAQLKDAGLRVLVDLHNTRSAPPDCLGPDFLGPLGRVDRLLVHTLEDVARLNDWGLSAHVSLWPLCIYDLSPPTPEERESQRQALGLAGRKVLATYGYLMPHKGLGQLIEALPALIAAHPDLYLLMLNAWYSPAASAAELRSLQQQISALGLGGHIMLQTDYLSDQECIAQLALADLIVFPYQHTEESSSAAVRMAIAAERPIAVTPLRFFDDVEAAVMRLPGTSPAELAAGLSALLERLADPAAERQILENLRAFRRRHSAWRRSCQLKGMINGIVRQLELEP</sequence>
<dbReference type="Proteomes" id="UP000502699">
    <property type="component" value="Chromosome"/>
</dbReference>
<dbReference type="GO" id="GO:0016757">
    <property type="term" value="F:glycosyltransferase activity"/>
    <property type="evidence" value="ECO:0007669"/>
    <property type="project" value="InterPro"/>
</dbReference>
<keyword evidence="4" id="KW-1185">Reference proteome</keyword>
<dbReference type="EMBL" id="CP048029">
    <property type="protein sequence ID" value="QIK36801.1"/>
    <property type="molecule type" value="Genomic_DNA"/>
</dbReference>
<name>A0A6G7V9V4_9GAMM</name>
<dbReference type="Pfam" id="PF13692">
    <property type="entry name" value="Glyco_trans_1_4"/>
    <property type="match status" value="1"/>
</dbReference>
<dbReference type="PANTHER" id="PTHR46656:SF3">
    <property type="entry name" value="PUTATIVE-RELATED"/>
    <property type="match status" value="1"/>
</dbReference>
<proteinExistence type="predicted"/>
<dbReference type="RefSeq" id="WP_166269295.1">
    <property type="nucleotide sequence ID" value="NZ_CP048029.1"/>
</dbReference>
<feature type="domain" description="Glycosyl transferase family 1" evidence="2">
    <location>
        <begin position="749"/>
        <end position="885"/>
    </location>
</feature>
<feature type="region of interest" description="Disordered" evidence="1">
    <location>
        <begin position="1"/>
        <end position="22"/>
    </location>
</feature>
<dbReference type="KEGG" id="cjap:GWK36_00955"/>
<dbReference type="SUPFAM" id="SSF53756">
    <property type="entry name" value="UDP-Glycosyltransferase/glycogen phosphorylase"/>
    <property type="match status" value="2"/>
</dbReference>
<dbReference type="PANTHER" id="PTHR46656">
    <property type="entry name" value="PUTATIVE-RELATED"/>
    <property type="match status" value="1"/>
</dbReference>
<reference evidence="4" key="1">
    <citation type="submission" date="2020-01" db="EMBL/GenBank/DDBJ databases">
        <title>Caldichromatium gen. nov., sp. nov., a thermophilic purple sulfur bacterium member of the family Chromatiaceae isolated from Nakabusa hot spring, Japan.</title>
        <authorList>
            <person name="Saini M.K."/>
            <person name="Hanada S."/>
            <person name="Tank M."/>
        </authorList>
    </citation>
    <scope>NUCLEOTIDE SEQUENCE [LARGE SCALE GENOMIC DNA]</scope>
    <source>
        <strain evidence="4">No.7</strain>
    </source>
</reference>
<gene>
    <name evidence="3" type="ORF">GWK36_00955</name>
</gene>
<dbReference type="AlphaFoldDB" id="A0A6G7V9V4"/>
<evidence type="ECO:0000259" key="2">
    <source>
        <dbReference type="Pfam" id="PF00534"/>
    </source>
</evidence>
<accession>A0A6G7V9V4</accession>
<evidence type="ECO:0000256" key="1">
    <source>
        <dbReference type="SAM" id="MobiDB-lite"/>
    </source>
</evidence>
<dbReference type="InterPro" id="IPR001296">
    <property type="entry name" value="Glyco_trans_1"/>
</dbReference>
<dbReference type="Pfam" id="PF00534">
    <property type="entry name" value="Glycos_transf_1"/>
    <property type="match status" value="1"/>
</dbReference>
<organism evidence="3 4">
    <name type="scientific">Caldichromatium japonicum</name>
    <dbReference type="NCBI Taxonomy" id="2699430"/>
    <lineage>
        <taxon>Bacteria</taxon>
        <taxon>Pseudomonadati</taxon>
        <taxon>Pseudomonadota</taxon>
        <taxon>Gammaproteobacteria</taxon>
        <taxon>Chromatiales</taxon>
        <taxon>Chromatiaceae</taxon>
        <taxon>Caldichromatium</taxon>
    </lineage>
</organism>
<keyword evidence="3" id="KW-0808">Transferase</keyword>
<evidence type="ECO:0000313" key="3">
    <source>
        <dbReference type="EMBL" id="QIK36801.1"/>
    </source>
</evidence>
<dbReference type="CDD" id="cd03801">
    <property type="entry name" value="GT4_PimA-like"/>
    <property type="match status" value="1"/>
</dbReference>
<evidence type="ECO:0000313" key="4">
    <source>
        <dbReference type="Proteomes" id="UP000502699"/>
    </source>
</evidence>